<dbReference type="GO" id="GO:0005525">
    <property type="term" value="F:GTP binding"/>
    <property type="evidence" value="ECO:0007669"/>
    <property type="project" value="InterPro"/>
</dbReference>
<dbReference type="AlphaFoldDB" id="A0A4Y7Q4T6"/>
<dbReference type="InterPro" id="IPR006073">
    <property type="entry name" value="GTP-bd"/>
</dbReference>
<sequence>MTSRWSFSHQCEYRHTRAEFENMDEEIHYHRNVTGAQSITLRLHFRRHVGILVLPGTRERDIRIDVPGLLRSQNNGEEEWRQNHSKGKIIVGFAICGRRIEEALETNGQEPSTPASDGRIHNGEQLQPTTDEILDICPRFRILVIGKTGVGKSSLINRIFGVEQASVSHMDTGKADIHTEFSSAQNNRLVLHDSLGFEPGNVDNVNIVHEFIETRNKMSSVKDRLHAVWYISLKYWLSHSRSDSRLCIAIPSAGGRILETGIEKFINLKKSGKFGNLPVIAVFTKYDELVDREELRIAKSKAEHSDADVVRLAKEDAEMALQEICIRPFEDQVGVDIPHMTVSTSDGYKVTLAKLIEVTFDNVQKHVAPEAAIASSIAQRVDPGVKINGSIEVGRKKYWRSLAASANFPGKTLKQCLEVIHTDVIAVWRFNDPHLLNSQEFKVMMCQLVDSLADHNTPDPAKNLSAGLTMLAAIAGIVSALSGPSAPIVIPIFASLIFAKWVSDVYRRSDDTLRRLMAYIVDLTLVMQNLFWLVSDSELHVSRRFIKLAFKAYSESKAKPHVHYDIDRHVKEANIFVLVDRDSALDKIIELIDHHRIESAEMFELRYRVGTIEGADVDEPWVSRG</sequence>
<dbReference type="SUPFAM" id="SSF52540">
    <property type="entry name" value="P-loop containing nucleoside triphosphate hydrolases"/>
    <property type="match status" value="1"/>
</dbReference>
<dbReference type="EMBL" id="ML170174">
    <property type="protein sequence ID" value="TDL22677.1"/>
    <property type="molecule type" value="Genomic_DNA"/>
</dbReference>
<reference evidence="2 3" key="1">
    <citation type="submission" date="2018-06" db="EMBL/GenBank/DDBJ databases">
        <title>A transcriptomic atlas of mushroom development highlights an independent origin of complex multicellularity.</title>
        <authorList>
            <consortium name="DOE Joint Genome Institute"/>
            <person name="Krizsan K."/>
            <person name="Almasi E."/>
            <person name="Merenyi Z."/>
            <person name="Sahu N."/>
            <person name="Viragh M."/>
            <person name="Koszo T."/>
            <person name="Mondo S."/>
            <person name="Kiss B."/>
            <person name="Balint B."/>
            <person name="Kues U."/>
            <person name="Barry K."/>
            <person name="Hegedus J.C."/>
            <person name="Henrissat B."/>
            <person name="Johnson J."/>
            <person name="Lipzen A."/>
            <person name="Ohm R."/>
            <person name="Nagy I."/>
            <person name="Pangilinan J."/>
            <person name="Yan J."/>
            <person name="Xiong Y."/>
            <person name="Grigoriev I.V."/>
            <person name="Hibbett D.S."/>
            <person name="Nagy L.G."/>
        </authorList>
    </citation>
    <scope>NUCLEOTIDE SEQUENCE [LARGE SCALE GENOMIC DNA]</scope>
    <source>
        <strain evidence="2 3">SZMC22713</strain>
    </source>
</reference>
<accession>A0A4Y7Q4T6</accession>
<name>A0A4Y7Q4T6_9AGAM</name>
<protein>
    <recommendedName>
        <fullName evidence="1">G domain-containing protein</fullName>
    </recommendedName>
</protein>
<dbReference type="Gene3D" id="3.40.50.300">
    <property type="entry name" value="P-loop containing nucleotide triphosphate hydrolases"/>
    <property type="match status" value="1"/>
</dbReference>
<organism evidence="2 3">
    <name type="scientific">Rickenella mellea</name>
    <dbReference type="NCBI Taxonomy" id="50990"/>
    <lineage>
        <taxon>Eukaryota</taxon>
        <taxon>Fungi</taxon>
        <taxon>Dikarya</taxon>
        <taxon>Basidiomycota</taxon>
        <taxon>Agaricomycotina</taxon>
        <taxon>Agaricomycetes</taxon>
        <taxon>Hymenochaetales</taxon>
        <taxon>Rickenellaceae</taxon>
        <taxon>Rickenella</taxon>
    </lineage>
</organism>
<dbReference type="OrthoDB" id="391988at2759"/>
<dbReference type="Proteomes" id="UP000294933">
    <property type="component" value="Unassembled WGS sequence"/>
</dbReference>
<keyword evidence="3" id="KW-1185">Reference proteome</keyword>
<dbReference type="Pfam" id="PF01926">
    <property type="entry name" value="MMR_HSR1"/>
    <property type="match status" value="1"/>
</dbReference>
<feature type="domain" description="G" evidence="1">
    <location>
        <begin position="141"/>
        <end position="215"/>
    </location>
</feature>
<evidence type="ECO:0000313" key="3">
    <source>
        <dbReference type="Proteomes" id="UP000294933"/>
    </source>
</evidence>
<evidence type="ECO:0000313" key="2">
    <source>
        <dbReference type="EMBL" id="TDL22677.1"/>
    </source>
</evidence>
<dbReference type="InterPro" id="IPR027417">
    <property type="entry name" value="P-loop_NTPase"/>
</dbReference>
<evidence type="ECO:0000259" key="1">
    <source>
        <dbReference type="Pfam" id="PF01926"/>
    </source>
</evidence>
<proteinExistence type="predicted"/>
<dbReference type="VEuPathDB" id="FungiDB:BD410DRAFT_748466"/>
<gene>
    <name evidence="2" type="ORF">BD410DRAFT_748466</name>
</gene>